<dbReference type="OrthoDB" id="6068328at2759"/>
<dbReference type="VEuPathDB" id="VectorBase:BGLB031993"/>
<name>A0A2C9LJR3_BIOGL</name>
<feature type="transmembrane region" description="Helical" evidence="1">
    <location>
        <begin position="148"/>
        <end position="167"/>
    </location>
</feature>
<dbReference type="KEGG" id="bgt:106072678"/>
<evidence type="ECO:0000256" key="1">
    <source>
        <dbReference type="SAM" id="Phobius"/>
    </source>
</evidence>
<gene>
    <name evidence="2" type="primary">106072678</name>
</gene>
<organism evidence="2 3">
    <name type="scientific">Biomphalaria glabrata</name>
    <name type="common">Bloodfluke planorb</name>
    <name type="synonym">Freshwater snail</name>
    <dbReference type="NCBI Taxonomy" id="6526"/>
    <lineage>
        <taxon>Eukaryota</taxon>
        <taxon>Metazoa</taxon>
        <taxon>Spiralia</taxon>
        <taxon>Lophotrochozoa</taxon>
        <taxon>Mollusca</taxon>
        <taxon>Gastropoda</taxon>
        <taxon>Heterobranchia</taxon>
        <taxon>Euthyneura</taxon>
        <taxon>Panpulmonata</taxon>
        <taxon>Hygrophila</taxon>
        <taxon>Lymnaeoidea</taxon>
        <taxon>Planorbidae</taxon>
        <taxon>Biomphalaria</taxon>
    </lineage>
</organism>
<proteinExistence type="predicted"/>
<dbReference type="Proteomes" id="UP000076420">
    <property type="component" value="Unassembled WGS sequence"/>
</dbReference>
<dbReference type="RefSeq" id="XP_013088552.2">
    <property type="nucleotide sequence ID" value="XM_013233098.2"/>
</dbReference>
<keyword evidence="1" id="KW-0812">Transmembrane</keyword>
<dbReference type="AlphaFoldDB" id="A0A2C9LJR3"/>
<sequence length="220" mass="25359">MSKIRVLTQSPRIPQIQDIDVDEEEDEPDEIKFQEYDVKEPHDYNSHLHTDDESYLHVPHDGHTDHVDFDLGTDQSDLIGELAHLFALCALLMYGYTLIGCYIFSPGFIRQLAYILQTIRLSLTLATLLPCVIHWQAYQIVPNMQDRVFPFAVIGLLVGNVLLAVGFQKLARWLIDRYNNFNSSCSCSVKRQTCKAPRYHSCFLSKWLNLGAEDSRKKWP</sequence>
<feature type="transmembrane region" description="Helical" evidence="1">
    <location>
        <begin position="82"/>
        <end position="105"/>
    </location>
</feature>
<dbReference type="VEuPathDB" id="VectorBase:BGLAX_048860"/>
<evidence type="ECO:0000313" key="2">
    <source>
        <dbReference type="EnsemblMetazoa" id="BGLB031993-PA"/>
    </source>
</evidence>
<reference evidence="2" key="1">
    <citation type="submission" date="2020-05" db="UniProtKB">
        <authorList>
            <consortium name="EnsemblMetazoa"/>
        </authorList>
    </citation>
    <scope>IDENTIFICATION</scope>
    <source>
        <strain evidence="2">BB02</strain>
    </source>
</reference>
<dbReference type="EnsemblMetazoa" id="BGLB031993-RA">
    <property type="protein sequence ID" value="BGLB031993-PA"/>
    <property type="gene ID" value="BGLB031993"/>
</dbReference>
<feature type="transmembrane region" description="Helical" evidence="1">
    <location>
        <begin position="112"/>
        <end position="136"/>
    </location>
</feature>
<evidence type="ECO:0000313" key="3">
    <source>
        <dbReference type="Proteomes" id="UP000076420"/>
    </source>
</evidence>
<keyword evidence="1" id="KW-0472">Membrane</keyword>
<accession>A0A2C9LJR3</accession>
<protein>
    <submittedName>
        <fullName evidence="2">Uncharacterized protein</fullName>
    </submittedName>
</protein>
<keyword evidence="1" id="KW-1133">Transmembrane helix</keyword>